<evidence type="ECO:0000256" key="4">
    <source>
        <dbReference type="ARBA" id="ARBA00022574"/>
    </source>
</evidence>
<dbReference type="Pfam" id="PF23769">
    <property type="entry name" value="Beta-prop_WDR75_2nd"/>
    <property type="match status" value="1"/>
</dbReference>
<proteinExistence type="predicted"/>
<accession>L5LNW5</accession>
<organism evidence="10 11">
    <name type="scientific">Myotis davidii</name>
    <name type="common">David's myotis</name>
    <dbReference type="NCBI Taxonomy" id="225400"/>
    <lineage>
        <taxon>Eukaryota</taxon>
        <taxon>Metazoa</taxon>
        <taxon>Chordata</taxon>
        <taxon>Craniata</taxon>
        <taxon>Vertebrata</taxon>
        <taxon>Euteleostomi</taxon>
        <taxon>Mammalia</taxon>
        <taxon>Eutheria</taxon>
        <taxon>Laurasiatheria</taxon>
        <taxon>Chiroptera</taxon>
        <taxon>Yangochiroptera</taxon>
        <taxon>Vespertilionidae</taxon>
        <taxon>Myotis</taxon>
    </lineage>
</organism>
<keyword evidence="2" id="KW-0690">Ribosome biogenesis</keyword>
<dbReference type="GO" id="GO:0032040">
    <property type="term" value="C:small-subunit processome"/>
    <property type="evidence" value="ECO:0007669"/>
    <property type="project" value="InterPro"/>
</dbReference>
<name>L5LNW5_MYODS</name>
<dbReference type="SUPFAM" id="SSF50978">
    <property type="entry name" value="WD40 repeat-like"/>
    <property type="match status" value="1"/>
</dbReference>
<dbReference type="InterPro" id="IPR057644">
    <property type="entry name" value="Beta-prop_WDR75_2nd"/>
</dbReference>
<dbReference type="eggNOG" id="KOG1963">
    <property type="taxonomic scope" value="Eukaryota"/>
</dbReference>
<dbReference type="Gene3D" id="2.130.10.10">
    <property type="entry name" value="YVTN repeat-like/Quinoprotein amine dehydrogenase"/>
    <property type="match status" value="2"/>
</dbReference>
<keyword evidence="7" id="KW-0539">Nucleus</keyword>
<evidence type="ECO:0000256" key="7">
    <source>
        <dbReference type="ARBA" id="ARBA00023242"/>
    </source>
</evidence>
<dbReference type="AlphaFoldDB" id="L5LNW5"/>
<dbReference type="GO" id="GO:2000234">
    <property type="term" value="P:positive regulation of rRNA processing"/>
    <property type="evidence" value="ECO:0007669"/>
    <property type="project" value="TreeGrafter"/>
</dbReference>
<evidence type="ECO:0000313" key="11">
    <source>
        <dbReference type="Proteomes" id="UP000010556"/>
    </source>
</evidence>
<dbReference type="Pfam" id="PF23869">
    <property type="entry name" value="Beta-prop_WDR75_1st"/>
    <property type="match status" value="2"/>
</dbReference>
<dbReference type="InterPro" id="IPR015943">
    <property type="entry name" value="WD40/YVTN_repeat-like_dom_sf"/>
</dbReference>
<dbReference type="PANTHER" id="PTHR44215">
    <property type="entry name" value="WD REPEAT-CONTAINING PROTEIN 75"/>
    <property type="match status" value="1"/>
</dbReference>
<dbReference type="InterPro" id="IPR001680">
    <property type="entry name" value="WD40_rpt"/>
</dbReference>
<dbReference type="GO" id="GO:0006364">
    <property type="term" value="P:rRNA processing"/>
    <property type="evidence" value="ECO:0007669"/>
    <property type="project" value="UniProtKB-KW"/>
</dbReference>
<reference evidence="11" key="1">
    <citation type="journal article" date="2013" name="Science">
        <title>Comparative analysis of bat genomes provides insight into the evolution of flight and immunity.</title>
        <authorList>
            <person name="Zhang G."/>
            <person name="Cowled C."/>
            <person name="Shi Z."/>
            <person name="Huang Z."/>
            <person name="Bishop-Lilly K.A."/>
            <person name="Fang X."/>
            <person name="Wynne J.W."/>
            <person name="Xiong Z."/>
            <person name="Baker M.L."/>
            <person name="Zhao W."/>
            <person name="Tachedjian M."/>
            <person name="Zhu Y."/>
            <person name="Zhou P."/>
            <person name="Jiang X."/>
            <person name="Ng J."/>
            <person name="Yang L."/>
            <person name="Wu L."/>
            <person name="Xiao J."/>
            <person name="Feng Y."/>
            <person name="Chen Y."/>
            <person name="Sun X."/>
            <person name="Zhang Y."/>
            <person name="Marsh G.A."/>
            <person name="Crameri G."/>
            <person name="Broder C.C."/>
            <person name="Frey K.G."/>
            <person name="Wang L.F."/>
            <person name="Wang J."/>
        </authorList>
    </citation>
    <scope>NUCLEOTIDE SEQUENCE [LARGE SCALE GENOMIC DNA]</scope>
</reference>
<dbReference type="PANTHER" id="PTHR44215:SF1">
    <property type="entry name" value="WD REPEAT-CONTAINING PROTEIN 75"/>
    <property type="match status" value="1"/>
</dbReference>
<evidence type="ECO:0000256" key="3">
    <source>
        <dbReference type="ARBA" id="ARBA00022552"/>
    </source>
</evidence>
<keyword evidence="11" id="KW-1185">Reference proteome</keyword>
<evidence type="ECO:0000259" key="9">
    <source>
        <dbReference type="Pfam" id="PF23769"/>
    </source>
</evidence>
<evidence type="ECO:0000313" key="10">
    <source>
        <dbReference type="EMBL" id="ELK27705.1"/>
    </source>
</evidence>
<feature type="domain" description="WD repeat-containing protein 75 second beta-propeller" evidence="9">
    <location>
        <begin position="207"/>
        <end position="530"/>
    </location>
</feature>
<evidence type="ECO:0000256" key="1">
    <source>
        <dbReference type="ARBA" id="ARBA00004604"/>
    </source>
</evidence>
<evidence type="ECO:0000256" key="5">
    <source>
        <dbReference type="ARBA" id="ARBA00022737"/>
    </source>
</evidence>
<evidence type="ECO:0000256" key="6">
    <source>
        <dbReference type="ARBA" id="ARBA00023163"/>
    </source>
</evidence>
<comment type="subcellular location">
    <subcellularLocation>
        <location evidence="1">Nucleus</location>
        <location evidence="1">Nucleolus</location>
    </subcellularLocation>
</comment>
<keyword evidence="6" id="KW-0804">Transcription</keyword>
<gene>
    <name evidence="10" type="ORF">MDA_GLEAN10023633</name>
</gene>
<feature type="compositionally biased region" description="Basic and acidic residues" evidence="8">
    <location>
        <begin position="635"/>
        <end position="647"/>
    </location>
</feature>
<dbReference type="GO" id="GO:0003723">
    <property type="term" value="F:RNA binding"/>
    <property type="evidence" value="ECO:0007669"/>
    <property type="project" value="InterPro"/>
</dbReference>
<feature type="region of interest" description="Disordered" evidence="8">
    <location>
        <begin position="610"/>
        <end position="656"/>
    </location>
</feature>
<sequence length="680" mass="75929">MTPGSGERGAVPCGELGPPLPGAGEWPAPVLDVFQLVSVRLPRSPRQDVEAEEPCLVLGYISPSPKCVAFGSQGEYVAAVRDFYLSVYFFKKKATSRRGFDDEKKYTYTCLHWHHDLVMDLAFSATGGSLLSGGRESVLVEWRDAAEKTKEFLPRLGATIEHISVSPAGDLLCTSHSDNKITIIHRNLEASAVIQGLVRDSSILTGLMIDPRTKALVLNGKPGHLQFYSLQSDKQLYNLDIVQQEYINDYGLVQIELTKAAFGCFGAWLATVEQRQEKEGELELQMKLWTYNKKTQGFVLNTKVSMPHEDHITALCFCNAEKSESPTLVTASRDGRFKVWVLADDSDIYREAVGWTCDFVGSYHKYQATNCCFSEDGSLLAVSFEETVTIWESEAWELRCTFCQRAGHVRHLCFGRLTCSKYLLGATENGTLCCWNLLSCALEWSTKLNITVMEPDPRSENVAAVSRSSGGSDLFVFKPSEPRPLYVQRNICSEEVRWGVFVPRDVPNAFTSEALQWLNRSQFYFLTASQLLAEESLPTTPFYFILGRHRQQRGEQADGASESELVQLPLTENVPAISELLHTPAHVLPSAAFLCSMFVNSLLLATEARSAEEMPDDVAMEEEEESDSSEEEGDATEKAQHADHTDAGDDLQQQLSQLAKCQEKELRKLRRVDYSWVTAP</sequence>
<dbReference type="InterPro" id="IPR036322">
    <property type="entry name" value="WD40_repeat_dom_sf"/>
</dbReference>
<dbReference type="Proteomes" id="UP000010556">
    <property type="component" value="Unassembled WGS sequence"/>
</dbReference>
<keyword evidence="4" id="KW-0853">WD repeat</keyword>
<protein>
    <submittedName>
        <fullName evidence="10">WD repeat-containing protein 75</fullName>
    </submittedName>
</protein>
<feature type="compositionally biased region" description="Acidic residues" evidence="8">
    <location>
        <begin position="613"/>
        <end position="634"/>
    </location>
</feature>
<keyword evidence="5" id="KW-0677">Repeat</keyword>
<evidence type="ECO:0000256" key="8">
    <source>
        <dbReference type="SAM" id="MobiDB-lite"/>
    </source>
</evidence>
<dbReference type="SMART" id="SM00320">
    <property type="entry name" value="WD40"/>
    <property type="match status" value="5"/>
</dbReference>
<keyword evidence="3" id="KW-0698">rRNA processing</keyword>
<evidence type="ECO:0000256" key="2">
    <source>
        <dbReference type="ARBA" id="ARBA00022517"/>
    </source>
</evidence>
<dbReference type="GO" id="GO:0045943">
    <property type="term" value="P:positive regulation of transcription by RNA polymerase I"/>
    <property type="evidence" value="ECO:0007669"/>
    <property type="project" value="InterPro"/>
</dbReference>
<dbReference type="EMBL" id="KB109900">
    <property type="protein sequence ID" value="ELK27705.1"/>
    <property type="molecule type" value="Genomic_DNA"/>
</dbReference>
<dbReference type="InterPro" id="IPR053826">
    <property type="entry name" value="WDR75"/>
</dbReference>